<feature type="domain" description="SH3" evidence="6">
    <location>
        <begin position="47"/>
        <end position="128"/>
    </location>
</feature>
<evidence type="ECO:0000256" key="4">
    <source>
        <dbReference type="PROSITE-ProRule" id="PRU00192"/>
    </source>
</evidence>
<keyword evidence="1 4" id="KW-0728">SH3 domain</keyword>
<feature type="region of interest" description="Disordered" evidence="5">
    <location>
        <begin position="1088"/>
        <end position="1111"/>
    </location>
</feature>
<feature type="compositionally biased region" description="Polar residues" evidence="5">
    <location>
        <begin position="352"/>
        <end position="374"/>
    </location>
</feature>
<comment type="caution">
    <text evidence="9">The sequence shown here is derived from an EMBL/GenBank/DDBJ whole genome shotgun (WGS) entry which is preliminary data.</text>
</comment>
<evidence type="ECO:0000259" key="8">
    <source>
        <dbReference type="PROSITE" id="PS50212"/>
    </source>
</evidence>
<feature type="compositionally biased region" description="Low complexity" evidence="5">
    <location>
        <begin position="850"/>
        <end position="864"/>
    </location>
</feature>
<accession>A0AAD9FV25</accession>
<feature type="compositionally biased region" description="Low complexity" evidence="5">
    <location>
        <begin position="413"/>
        <end position="448"/>
    </location>
</feature>
<keyword evidence="10" id="KW-1185">Reference proteome</keyword>
<evidence type="ECO:0000256" key="3">
    <source>
        <dbReference type="PROSITE-ProRule" id="PRU00168"/>
    </source>
</evidence>
<feature type="compositionally biased region" description="Polar residues" evidence="5">
    <location>
        <begin position="153"/>
        <end position="183"/>
    </location>
</feature>
<evidence type="ECO:0008006" key="11">
    <source>
        <dbReference type="Google" id="ProtNLM"/>
    </source>
</evidence>
<feature type="region of interest" description="Disordered" evidence="5">
    <location>
        <begin position="128"/>
        <end position="186"/>
    </location>
</feature>
<dbReference type="PANTHER" id="PTHR23113">
    <property type="entry name" value="GUANINE NUCLEOTIDE EXCHANGE FACTOR"/>
    <property type="match status" value="1"/>
</dbReference>
<evidence type="ECO:0000259" key="6">
    <source>
        <dbReference type="PROSITE" id="PS50002"/>
    </source>
</evidence>
<dbReference type="Pfam" id="PF00617">
    <property type="entry name" value="RasGEF"/>
    <property type="match status" value="1"/>
</dbReference>
<dbReference type="CDD" id="cd00155">
    <property type="entry name" value="RasGEF"/>
    <property type="match status" value="1"/>
</dbReference>
<evidence type="ECO:0000313" key="10">
    <source>
        <dbReference type="Proteomes" id="UP001182556"/>
    </source>
</evidence>
<dbReference type="Gene3D" id="2.30.30.40">
    <property type="entry name" value="SH3 Domains"/>
    <property type="match status" value="1"/>
</dbReference>
<protein>
    <recommendedName>
        <fullName evidence="11">Ras GEF</fullName>
    </recommendedName>
</protein>
<feature type="region of interest" description="Disordered" evidence="5">
    <location>
        <begin position="712"/>
        <end position="759"/>
    </location>
</feature>
<evidence type="ECO:0000256" key="5">
    <source>
        <dbReference type="SAM" id="MobiDB-lite"/>
    </source>
</evidence>
<dbReference type="SMART" id="SM00147">
    <property type="entry name" value="RasGEF"/>
    <property type="match status" value="1"/>
</dbReference>
<feature type="compositionally biased region" description="Polar residues" evidence="5">
    <location>
        <begin position="457"/>
        <end position="469"/>
    </location>
</feature>
<organism evidence="9 10">
    <name type="scientific">Papiliotrema laurentii</name>
    <name type="common">Cryptococcus laurentii</name>
    <dbReference type="NCBI Taxonomy" id="5418"/>
    <lineage>
        <taxon>Eukaryota</taxon>
        <taxon>Fungi</taxon>
        <taxon>Dikarya</taxon>
        <taxon>Basidiomycota</taxon>
        <taxon>Agaricomycotina</taxon>
        <taxon>Tremellomycetes</taxon>
        <taxon>Tremellales</taxon>
        <taxon>Rhynchogastremaceae</taxon>
        <taxon>Papiliotrema</taxon>
    </lineage>
</organism>
<keyword evidence="2 3" id="KW-0344">Guanine-nucleotide releasing factor</keyword>
<dbReference type="Pfam" id="PF07653">
    <property type="entry name" value="SH3_2"/>
    <property type="match status" value="1"/>
</dbReference>
<feature type="domain" description="N-terminal Ras-GEF" evidence="8">
    <location>
        <begin position="959"/>
        <end position="1092"/>
    </location>
</feature>
<dbReference type="CDD" id="cd06224">
    <property type="entry name" value="REM"/>
    <property type="match status" value="1"/>
</dbReference>
<feature type="region of interest" description="Disordered" evidence="5">
    <location>
        <begin position="390"/>
        <end position="489"/>
    </location>
</feature>
<dbReference type="EMBL" id="JAODAN010000002">
    <property type="protein sequence ID" value="KAK1926725.1"/>
    <property type="molecule type" value="Genomic_DNA"/>
</dbReference>
<dbReference type="Gene3D" id="1.10.840.10">
    <property type="entry name" value="Ras guanine-nucleotide exchange factors catalytic domain"/>
    <property type="match status" value="1"/>
</dbReference>
<dbReference type="PROSITE" id="PS50212">
    <property type="entry name" value="RASGEF_NTER"/>
    <property type="match status" value="1"/>
</dbReference>
<dbReference type="InterPro" id="IPR000651">
    <property type="entry name" value="Ras-like_Gua-exchang_fac_N"/>
</dbReference>
<name>A0AAD9FV25_PAPLA</name>
<dbReference type="GO" id="GO:0005085">
    <property type="term" value="F:guanyl-nucleotide exchange factor activity"/>
    <property type="evidence" value="ECO:0007669"/>
    <property type="project" value="UniProtKB-KW"/>
</dbReference>
<proteinExistence type="predicted"/>
<reference evidence="9" key="1">
    <citation type="submission" date="2023-02" db="EMBL/GenBank/DDBJ databases">
        <title>Identification and recombinant expression of a fungal hydrolase from Papiliotrema laurentii that hydrolyzes apple cutin and clears colloidal polyester polyurethane.</title>
        <authorList>
            <consortium name="DOE Joint Genome Institute"/>
            <person name="Roman V.A."/>
            <person name="Bojanowski C."/>
            <person name="Crable B.R."/>
            <person name="Wagner D.N."/>
            <person name="Hung C.S."/>
            <person name="Nadeau L.J."/>
            <person name="Schratz L."/>
            <person name="Haridas S."/>
            <person name="Pangilinan J."/>
            <person name="Lipzen A."/>
            <person name="Na H."/>
            <person name="Yan M."/>
            <person name="Ng V."/>
            <person name="Grigoriev I.V."/>
            <person name="Spatafora J.W."/>
            <person name="Barlow D."/>
            <person name="Biffinger J."/>
            <person name="Kelley-Loughnane N."/>
            <person name="Varaljay V.A."/>
            <person name="Crookes-Goodson W.J."/>
        </authorList>
    </citation>
    <scope>NUCLEOTIDE SEQUENCE</scope>
    <source>
        <strain evidence="9">5307AH</strain>
    </source>
</reference>
<dbReference type="Proteomes" id="UP001182556">
    <property type="component" value="Unassembled WGS sequence"/>
</dbReference>
<dbReference type="PROSITE" id="PS50002">
    <property type="entry name" value="SH3"/>
    <property type="match status" value="1"/>
</dbReference>
<dbReference type="Gene3D" id="1.20.870.10">
    <property type="entry name" value="Son of sevenless (SoS) protein Chain: S domain 1"/>
    <property type="match status" value="1"/>
</dbReference>
<dbReference type="InterPro" id="IPR036964">
    <property type="entry name" value="RASGEF_cat_dom_sf"/>
</dbReference>
<feature type="compositionally biased region" description="Polar residues" evidence="5">
    <location>
        <begin position="836"/>
        <end position="848"/>
    </location>
</feature>
<feature type="compositionally biased region" description="Acidic residues" evidence="5">
    <location>
        <begin position="712"/>
        <end position="732"/>
    </location>
</feature>
<dbReference type="PANTHER" id="PTHR23113:SF354">
    <property type="entry name" value="BUD SITE SELECTION PROTEIN 5"/>
    <property type="match status" value="1"/>
</dbReference>
<dbReference type="SMART" id="SM00326">
    <property type="entry name" value="SH3"/>
    <property type="match status" value="1"/>
</dbReference>
<feature type="compositionally biased region" description="Polar residues" evidence="5">
    <location>
        <begin position="1094"/>
        <end position="1104"/>
    </location>
</feature>
<evidence type="ECO:0000259" key="7">
    <source>
        <dbReference type="PROSITE" id="PS50009"/>
    </source>
</evidence>
<dbReference type="GO" id="GO:0005886">
    <property type="term" value="C:plasma membrane"/>
    <property type="evidence" value="ECO:0007669"/>
    <property type="project" value="TreeGrafter"/>
</dbReference>
<evidence type="ECO:0000313" key="9">
    <source>
        <dbReference type="EMBL" id="KAK1926725.1"/>
    </source>
</evidence>
<dbReference type="Pfam" id="PF00618">
    <property type="entry name" value="RasGEF_N"/>
    <property type="match status" value="1"/>
</dbReference>
<dbReference type="InterPro" id="IPR056685">
    <property type="entry name" value="DUF7783"/>
</dbReference>
<feature type="domain" description="Ras-GEF" evidence="7">
    <location>
        <begin position="1160"/>
        <end position="1394"/>
    </location>
</feature>
<dbReference type="GO" id="GO:0007265">
    <property type="term" value="P:Ras protein signal transduction"/>
    <property type="evidence" value="ECO:0007669"/>
    <property type="project" value="TreeGrafter"/>
</dbReference>
<gene>
    <name evidence="9" type="ORF">DB88DRAFT_178663</name>
</gene>
<feature type="compositionally biased region" description="Low complexity" evidence="5">
    <location>
        <begin position="337"/>
        <end position="351"/>
    </location>
</feature>
<dbReference type="Pfam" id="PF25006">
    <property type="entry name" value="DUF7783"/>
    <property type="match status" value="1"/>
</dbReference>
<dbReference type="SUPFAM" id="SSF50044">
    <property type="entry name" value="SH3-domain"/>
    <property type="match status" value="1"/>
</dbReference>
<feature type="region of interest" description="Disordered" evidence="5">
    <location>
        <begin position="772"/>
        <end position="881"/>
    </location>
</feature>
<dbReference type="InterPro" id="IPR001895">
    <property type="entry name" value="RASGEF_cat_dom"/>
</dbReference>
<evidence type="ECO:0000256" key="2">
    <source>
        <dbReference type="ARBA" id="ARBA00022658"/>
    </source>
</evidence>
<dbReference type="SMART" id="SM00229">
    <property type="entry name" value="RasGEFN"/>
    <property type="match status" value="1"/>
</dbReference>
<dbReference type="SUPFAM" id="SSF48366">
    <property type="entry name" value="Ras GEF"/>
    <property type="match status" value="1"/>
</dbReference>
<dbReference type="InterPro" id="IPR036028">
    <property type="entry name" value="SH3-like_dom_sf"/>
</dbReference>
<feature type="region of interest" description="Disordered" evidence="5">
    <location>
        <begin position="325"/>
        <end position="376"/>
    </location>
</feature>
<evidence type="ECO:0000256" key="1">
    <source>
        <dbReference type="ARBA" id="ARBA00022443"/>
    </source>
</evidence>
<feature type="compositionally biased region" description="Basic and acidic residues" evidence="5">
    <location>
        <begin position="128"/>
        <end position="140"/>
    </location>
</feature>
<dbReference type="PROSITE" id="PS50009">
    <property type="entry name" value="RASGEF_CAT"/>
    <property type="match status" value="1"/>
</dbReference>
<sequence>MSRVGGADVAILGSSTSGSISSTSYTPIAAAFTAHRAPPPISPDHHDALIHVQAIHDFAPSLLASTAATANPGMYLSFKSGEVIRVHVRDVSGWWDGEIAPSEVGASTEREGPRRGWFPSNYVREISHDGSLHRRAESTAKSESTASPKSRRTNMSISTIHSRQTSTTSYVSRDSQDDQSPTHRSMAILPPNLQSLLHPVVQALSLIDAAIHAGRRAHIQPGAACVISAVRAVLSSTDCLVKDSATLAKFPQLGRERKAILAELSKLVAAAKTVGSVESLDQPAMNGEAKDFELLARAARSVFPGMKRFLQYCNDYNIQPRPLDDADISPLAGPDTASASSAMQSKQAVAAHSSSVHVTRTRFNSAGNTNSRIQETFRMRAASVDDLRAIRKRSSSPPPPMPQTAKIMTTSDPSRQAQASSPTSASTPVSVTFPSSSSGRSSPISFSSSRKHRMPSTVDSIATTHSTIPNEDAHTLEDSPSSGLPTSRSDGALASSIDVLEAISQAEDALLSIIAAFIGHIHSHHIGSHPSSHANLIEMTRETIDCVRDLLTVVEAVGRDLSIRHIRSRDIDHLRVAKDNLYEVASRLVEGVEVIGNAPFTDISEEDYEVVKSRLLSTATATLRGGTECVRLVRICVPEGTDSFASIPVLRSADGLNRQATPRPAPQDAAVVLRERIVGQRGAHTLSGLHRKASSLSLLQKRFKSGESLDAMVEDASEEGDGEEDEDEEVVEDTSREEDVTLRPVAPVSKPFPGAAQPTFIRTQTSRTFDFNAPRSAGLLGTFSRDDIPVGRSRSSSLTSPSPPIRMTHRSPSGSADLTRAAGTFGPFAGGRRPSNVRSSTYSGSPVETASIRSASSPRSSSLSEQATPLPVTPHVMEDAPETTDSPLLGYLKPDAPPSDLPKIHALSIDTDLTPVKTLTVDRPAGPERAMTAPAPGHGDARFWIIAHDYDHREITFNQEGTMVGASLTVLVEKMTPHDGPVEHTFWTTFFYTFRLFTTPSQLVTALIARYDLQLPTGITLGERERASWIESKVVPVRLRIYNLLKAWLETYWRPDTDDVVLDTLKEFSTEVVSRTLPAMAPRLEQAIRKRQSGPLTSSTSSDAPSIRRASLSDKLARTPASAIPPLHGALPPTPIISKSLNSLLQKNPSSASVTITDFDSVELARQLTIMESKLFCVVTPEDLLQTGKKSIPELKALSTLSNQITGWVADNILNEQDAKKRASLLKFYIKLADKCLAMNNFSTMFAVLAGLNSSIVLRLKKTWEALSAKYKLIMDRLQTVIDHSKNHAAYRARLRDAESPCLPFLGLILTDITFMSDGNPDTRASATSPDMQLINLDKYIKLGKIALDFKRYQQPYHFHELEVVQTFLQRTLAERGSSSLDALYRKSLMLEPRQRSEKISSAVEKPGWLGTRI</sequence>
<feature type="compositionally biased region" description="Polar residues" evidence="5">
    <location>
        <begin position="478"/>
        <end position="489"/>
    </location>
</feature>
<dbReference type="InterPro" id="IPR008937">
    <property type="entry name" value="Ras-like_GEF"/>
</dbReference>
<dbReference type="InterPro" id="IPR001452">
    <property type="entry name" value="SH3_domain"/>
</dbReference>
<dbReference type="InterPro" id="IPR023578">
    <property type="entry name" value="Ras_GEF_dom_sf"/>
</dbReference>